<evidence type="ECO:0000313" key="3">
    <source>
        <dbReference type="Proteomes" id="UP000467636"/>
    </source>
</evidence>
<dbReference type="AlphaFoldDB" id="A0AAD1HZF2"/>
<dbReference type="Proteomes" id="UP000467636">
    <property type="component" value="Chromosome"/>
</dbReference>
<keyword evidence="3" id="KW-1185">Reference proteome</keyword>
<feature type="region of interest" description="Disordered" evidence="1">
    <location>
        <begin position="68"/>
        <end position="98"/>
    </location>
</feature>
<reference evidence="2 3" key="1">
    <citation type="journal article" date="2019" name="Emerg. Microbes Infect.">
        <title>Comprehensive subspecies identification of 175 nontuberculous mycobacteria species based on 7547 genomic profiles.</title>
        <authorList>
            <person name="Matsumoto Y."/>
            <person name="Kinjo T."/>
            <person name="Motooka D."/>
            <person name="Nabeya D."/>
            <person name="Jung N."/>
            <person name="Uechi K."/>
            <person name="Horii T."/>
            <person name="Iida T."/>
            <person name="Fujita J."/>
            <person name="Nakamura S."/>
        </authorList>
    </citation>
    <scope>NUCLEOTIDE SEQUENCE [LARGE SCALE GENOMIC DNA]</scope>
    <source>
        <strain evidence="2 3">JCM 12143</strain>
    </source>
</reference>
<evidence type="ECO:0000313" key="2">
    <source>
        <dbReference type="EMBL" id="BBX23659.1"/>
    </source>
</evidence>
<gene>
    <name evidence="2" type="ORF">MTER_30700</name>
</gene>
<name>A0AAD1HZF2_9MYCO</name>
<dbReference type="EMBL" id="AP022564">
    <property type="protein sequence ID" value="BBX23659.1"/>
    <property type="molecule type" value="Genomic_DNA"/>
</dbReference>
<protein>
    <submittedName>
        <fullName evidence="2">Uncharacterized protein</fullName>
    </submittedName>
</protein>
<evidence type="ECO:0000256" key="1">
    <source>
        <dbReference type="SAM" id="MobiDB-lite"/>
    </source>
</evidence>
<organism evidence="2 3">
    <name type="scientific">Mycolicibacter terrae</name>
    <dbReference type="NCBI Taxonomy" id="1788"/>
    <lineage>
        <taxon>Bacteria</taxon>
        <taxon>Bacillati</taxon>
        <taxon>Actinomycetota</taxon>
        <taxon>Actinomycetes</taxon>
        <taxon>Mycobacteriales</taxon>
        <taxon>Mycobacteriaceae</taxon>
        <taxon>Mycolicibacter</taxon>
    </lineage>
</organism>
<proteinExistence type="predicted"/>
<sequence>MVSSWDCCFISACWAKNVRTGPARVKVSTHITAARMTARRAVKPTRSSARCSAAAEADRLTGWAGDSGALREVPGARRTTGELRGRARPVSPARPGRDVAARRFSGRFGSDMAAALTGYLLSGA</sequence>
<accession>A0AAD1HZF2</accession>